<keyword evidence="1" id="KW-0732">Signal</keyword>
<organism evidence="2 3">
    <name type="scientific">Rhizoclosmatium globosum</name>
    <dbReference type="NCBI Taxonomy" id="329046"/>
    <lineage>
        <taxon>Eukaryota</taxon>
        <taxon>Fungi</taxon>
        <taxon>Fungi incertae sedis</taxon>
        <taxon>Chytridiomycota</taxon>
        <taxon>Chytridiomycota incertae sedis</taxon>
        <taxon>Chytridiomycetes</taxon>
        <taxon>Chytridiales</taxon>
        <taxon>Chytriomycetaceae</taxon>
        <taxon>Rhizoclosmatium</taxon>
    </lineage>
</organism>
<dbReference type="GO" id="GO:0004623">
    <property type="term" value="F:phospholipase A2 activity"/>
    <property type="evidence" value="ECO:0007669"/>
    <property type="project" value="InterPro"/>
</dbReference>
<gene>
    <name evidence="2" type="ORF">BCR33DRAFT_716133</name>
</gene>
<evidence type="ECO:0000313" key="2">
    <source>
        <dbReference type="EMBL" id="ORY46139.1"/>
    </source>
</evidence>
<dbReference type="OrthoDB" id="10279333at2759"/>
<keyword evidence="3" id="KW-1185">Reference proteome</keyword>
<dbReference type="GO" id="GO:0050482">
    <property type="term" value="P:arachidonate secretion"/>
    <property type="evidence" value="ECO:0007669"/>
    <property type="project" value="InterPro"/>
</dbReference>
<dbReference type="Gene3D" id="1.20.90.10">
    <property type="entry name" value="Phospholipase A2 domain"/>
    <property type="match status" value="1"/>
</dbReference>
<dbReference type="EMBL" id="MCGO01000018">
    <property type="protein sequence ID" value="ORY46139.1"/>
    <property type="molecule type" value="Genomic_DNA"/>
</dbReference>
<reference evidence="2 3" key="1">
    <citation type="submission" date="2016-07" db="EMBL/GenBank/DDBJ databases">
        <title>Pervasive Adenine N6-methylation of Active Genes in Fungi.</title>
        <authorList>
            <consortium name="DOE Joint Genome Institute"/>
            <person name="Mondo S.J."/>
            <person name="Dannebaum R.O."/>
            <person name="Kuo R.C."/>
            <person name="Labutti K."/>
            <person name="Haridas S."/>
            <person name="Kuo A."/>
            <person name="Salamov A."/>
            <person name="Ahrendt S.R."/>
            <person name="Lipzen A."/>
            <person name="Sullivan W."/>
            <person name="Andreopoulos W.B."/>
            <person name="Clum A."/>
            <person name="Lindquist E."/>
            <person name="Daum C."/>
            <person name="Ramamoorthy G.K."/>
            <person name="Gryganskyi A."/>
            <person name="Culley D."/>
            <person name="Magnuson J.K."/>
            <person name="James T.Y."/>
            <person name="O'Malley M.A."/>
            <person name="Stajich J.E."/>
            <person name="Spatafora J.W."/>
            <person name="Visel A."/>
            <person name="Grigoriev I.V."/>
        </authorList>
    </citation>
    <scope>NUCLEOTIDE SEQUENCE [LARGE SCALE GENOMIC DNA]</scope>
    <source>
        <strain evidence="2 3">JEL800</strain>
    </source>
</reference>
<sequence length="224" mass="24191">MVSTTIFLTLASLVLNVAADTLCWSWPKTATVFAGAQQPQGTRNTVKLSFGEQCAQWTSWYDYQCVPCGQKPDVVESALRSFSPPQCGFKRCNSDGCTVPGSVKGWPGVSDVREFFAESCLQHDFCLADRGSPLKLADCNRRFLYNMNAQCDTLEEDIGLCKIVSAVIAGAVDGYKPTFGQDRDTCSNGAMCGTVSPSGTPGSFVSSCPMNDPTYLRCHNESGL</sequence>
<feature type="chain" id="PRO_5013050603" evidence="1">
    <location>
        <begin position="20"/>
        <end position="224"/>
    </location>
</feature>
<dbReference type="Proteomes" id="UP000193642">
    <property type="component" value="Unassembled WGS sequence"/>
</dbReference>
<protein>
    <submittedName>
        <fullName evidence="2">Uncharacterized protein</fullName>
    </submittedName>
</protein>
<evidence type="ECO:0000313" key="3">
    <source>
        <dbReference type="Proteomes" id="UP000193642"/>
    </source>
</evidence>
<feature type="signal peptide" evidence="1">
    <location>
        <begin position="1"/>
        <end position="19"/>
    </location>
</feature>
<proteinExistence type="predicted"/>
<dbReference type="SUPFAM" id="SSF48619">
    <property type="entry name" value="Phospholipase A2, PLA2"/>
    <property type="match status" value="1"/>
</dbReference>
<dbReference type="InterPro" id="IPR036444">
    <property type="entry name" value="PLipase_A2_dom_sf"/>
</dbReference>
<accession>A0A1Y2CGI9</accession>
<evidence type="ECO:0000256" key="1">
    <source>
        <dbReference type="SAM" id="SignalP"/>
    </source>
</evidence>
<name>A0A1Y2CGI9_9FUNG</name>
<dbReference type="GO" id="GO:0006644">
    <property type="term" value="P:phospholipid metabolic process"/>
    <property type="evidence" value="ECO:0007669"/>
    <property type="project" value="InterPro"/>
</dbReference>
<comment type="caution">
    <text evidence="2">The sequence shown here is derived from an EMBL/GenBank/DDBJ whole genome shotgun (WGS) entry which is preliminary data.</text>
</comment>
<dbReference type="AlphaFoldDB" id="A0A1Y2CGI9"/>